<sequence length="566" mass="62326">MSPARLAESGGRLAGLKGGARAVDPTPPEPLSRPIVTDQERNDGLVPNRPTIMRVGEPVNPELRRTLEALGCRWMEVADPADASRLLDSDDLGEVLVMVSGAPALRACFEGLTSNGGNTFTDDPVTGLPGREQFLARLEQGLVHAGRRRHPVACLCIDYDDFAALTEGWSAGEISEFTAAVSERLKGCLRGRDVVCRLPQEAQAIRLGSVTPHSFGVVLEIEREHDASVVGRRMLDALSEPYMRGDQEIRPNFCIGIAIHPEDAITAHELCEAAESAAARAREEGGRTLHYFSASMNSRAFQKVSMEKALEKALADQQFEVFYQPKVQIADERIVGMEALVRWRHPEMGLVSPAQFIPVAEETGLIVDIGRWVLEQSCRDTVQWQKDGFDPIVMAVNLSPRQFRDPKLLEDVLATLEATGLDPQYLELELTESMLMENAEEAVKMLRKLKDRGIHISIDDFGTGYSSLSYLKRFPIDALKIDRSFINEVNTNPDDASIATSIILMGRSLRLKVIAEGVETRNQLSFLRVMQCDQVQGYLFSPPVPEPKARELLVSLGAGGTSQKVA</sequence>
<dbReference type="AlphaFoldDB" id="A0A518CVT7"/>
<dbReference type="PROSITE" id="PS50887">
    <property type="entry name" value="GGDEF"/>
    <property type="match status" value="1"/>
</dbReference>
<evidence type="ECO:0000313" key="4">
    <source>
        <dbReference type="EMBL" id="QDU83343.1"/>
    </source>
</evidence>
<dbReference type="PANTHER" id="PTHR44757:SF2">
    <property type="entry name" value="BIOFILM ARCHITECTURE MAINTENANCE PROTEIN MBAA"/>
    <property type="match status" value="1"/>
</dbReference>
<dbReference type="Gene3D" id="3.20.20.450">
    <property type="entry name" value="EAL domain"/>
    <property type="match status" value="1"/>
</dbReference>
<dbReference type="InterPro" id="IPR029787">
    <property type="entry name" value="Nucleotide_cyclase"/>
</dbReference>
<dbReference type="SMART" id="SM00052">
    <property type="entry name" value="EAL"/>
    <property type="match status" value="1"/>
</dbReference>
<dbReference type="CDD" id="cd01949">
    <property type="entry name" value="GGDEF"/>
    <property type="match status" value="1"/>
</dbReference>
<accession>A0A518CVT7</accession>
<evidence type="ECO:0000259" key="2">
    <source>
        <dbReference type="PROSITE" id="PS50883"/>
    </source>
</evidence>
<dbReference type="FunFam" id="3.20.20.450:FF:000001">
    <property type="entry name" value="Cyclic di-GMP phosphodiesterase yahA"/>
    <property type="match status" value="1"/>
</dbReference>
<dbReference type="Gene3D" id="3.30.70.270">
    <property type="match status" value="1"/>
</dbReference>
<dbReference type="InterPro" id="IPR052155">
    <property type="entry name" value="Biofilm_reg_signaling"/>
</dbReference>
<dbReference type="EMBL" id="CP036290">
    <property type="protein sequence ID" value="QDU83343.1"/>
    <property type="molecule type" value="Genomic_DNA"/>
</dbReference>
<feature type="domain" description="EAL" evidence="2">
    <location>
        <begin position="303"/>
        <end position="557"/>
    </location>
</feature>
<evidence type="ECO:0000313" key="5">
    <source>
        <dbReference type="Proteomes" id="UP000319342"/>
    </source>
</evidence>
<organism evidence="4 5">
    <name type="scientific">Rohdeia mirabilis</name>
    <dbReference type="NCBI Taxonomy" id="2528008"/>
    <lineage>
        <taxon>Bacteria</taxon>
        <taxon>Pseudomonadati</taxon>
        <taxon>Planctomycetota</taxon>
        <taxon>Planctomycetia</taxon>
        <taxon>Planctomycetia incertae sedis</taxon>
        <taxon>Rohdeia</taxon>
    </lineage>
</organism>
<proteinExistence type="predicted"/>
<dbReference type="NCBIfam" id="TIGR00254">
    <property type="entry name" value="GGDEF"/>
    <property type="match status" value="1"/>
</dbReference>
<dbReference type="InterPro" id="IPR035919">
    <property type="entry name" value="EAL_sf"/>
</dbReference>
<dbReference type="SMART" id="SM00267">
    <property type="entry name" value="GGDEF"/>
    <property type="match status" value="1"/>
</dbReference>
<evidence type="ECO:0000256" key="1">
    <source>
        <dbReference type="SAM" id="MobiDB-lite"/>
    </source>
</evidence>
<feature type="region of interest" description="Disordered" evidence="1">
    <location>
        <begin position="1"/>
        <end position="45"/>
    </location>
</feature>
<feature type="domain" description="GGDEF" evidence="3">
    <location>
        <begin position="150"/>
        <end position="294"/>
    </location>
</feature>
<protein>
    <submittedName>
        <fullName evidence="4">Phytochrome-like protein cph2</fullName>
    </submittedName>
</protein>
<dbReference type="InterPro" id="IPR001633">
    <property type="entry name" value="EAL_dom"/>
</dbReference>
<dbReference type="Pfam" id="PF00563">
    <property type="entry name" value="EAL"/>
    <property type="match status" value="1"/>
</dbReference>
<dbReference type="Pfam" id="PF00990">
    <property type="entry name" value="GGDEF"/>
    <property type="match status" value="1"/>
</dbReference>
<dbReference type="Proteomes" id="UP000319342">
    <property type="component" value="Chromosome"/>
</dbReference>
<dbReference type="InterPro" id="IPR043128">
    <property type="entry name" value="Rev_trsase/Diguanyl_cyclase"/>
</dbReference>
<dbReference type="PROSITE" id="PS50883">
    <property type="entry name" value="EAL"/>
    <property type="match status" value="1"/>
</dbReference>
<keyword evidence="5" id="KW-1185">Reference proteome</keyword>
<reference evidence="4 5" key="1">
    <citation type="submission" date="2019-02" db="EMBL/GenBank/DDBJ databases">
        <title>Deep-cultivation of Planctomycetes and their phenomic and genomic characterization uncovers novel biology.</title>
        <authorList>
            <person name="Wiegand S."/>
            <person name="Jogler M."/>
            <person name="Boedeker C."/>
            <person name="Pinto D."/>
            <person name="Vollmers J."/>
            <person name="Rivas-Marin E."/>
            <person name="Kohn T."/>
            <person name="Peeters S.H."/>
            <person name="Heuer A."/>
            <person name="Rast P."/>
            <person name="Oberbeckmann S."/>
            <person name="Bunk B."/>
            <person name="Jeske O."/>
            <person name="Meyerdierks A."/>
            <person name="Storesund J.E."/>
            <person name="Kallscheuer N."/>
            <person name="Luecker S."/>
            <person name="Lage O.M."/>
            <person name="Pohl T."/>
            <person name="Merkel B.J."/>
            <person name="Hornburger P."/>
            <person name="Mueller R.-W."/>
            <person name="Bruemmer F."/>
            <person name="Labrenz M."/>
            <person name="Spormann A.M."/>
            <person name="Op den Camp H."/>
            <person name="Overmann J."/>
            <person name="Amann R."/>
            <person name="Jetten M.S.M."/>
            <person name="Mascher T."/>
            <person name="Medema M.H."/>
            <person name="Devos D.P."/>
            <person name="Kaster A.-K."/>
            <person name="Ovreas L."/>
            <person name="Rohde M."/>
            <person name="Galperin M.Y."/>
            <person name="Jogler C."/>
        </authorList>
    </citation>
    <scope>NUCLEOTIDE SEQUENCE [LARGE SCALE GENOMIC DNA]</scope>
    <source>
        <strain evidence="4 5">Pla163</strain>
    </source>
</reference>
<dbReference type="InterPro" id="IPR000160">
    <property type="entry name" value="GGDEF_dom"/>
</dbReference>
<dbReference type="PANTHER" id="PTHR44757">
    <property type="entry name" value="DIGUANYLATE CYCLASE DGCP"/>
    <property type="match status" value="1"/>
</dbReference>
<evidence type="ECO:0000259" key="3">
    <source>
        <dbReference type="PROSITE" id="PS50887"/>
    </source>
</evidence>
<dbReference type="SUPFAM" id="SSF55073">
    <property type="entry name" value="Nucleotide cyclase"/>
    <property type="match status" value="1"/>
</dbReference>
<gene>
    <name evidence="4" type="primary">cph2_1</name>
    <name evidence="4" type="ORF">Pla163_04420</name>
</gene>
<name>A0A518CVT7_9BACT</name>
<dbReference type="SUPFAM" id="SSF141868">
    <property type="entry name" value="EAL domain-like"/>
    <property type="match status" value="1"/>
</dbReference>
<dbReference type="CDD" id="cd01948">
    <property type="entry name" value="EAL"/>
    <property type="match status" value="1"/>
</dbReference>